<organism evidence="3 4">
    <name type="scientific">Cobetia marina</name>
    <name type="common">Deleya marina</name>
    <dbReference type="NCBI Taxonomy" id="28258"/>
    <lineage>
        <taxon>Bacteria</taxon>
        <taxon>Pseudomonadati</taxon>
        <taxon>Pseudomonadota</taxon>
        <taxon>Gammaproteobacteria</taxon>
        <taxon>Oceanospirillales</taxon>
        <taxon>Halomonadaceae</taxon>
        <taxon>Cobetia</taxon>
    </lineage>
</organism>
<evidence type="ECO:0000256" key="2">
    <source>
        <dbReference type="SAM" id="Phobius"/>
    </source>
</evidence>
<dbReference type="RefSeq" id="WP_341541944.1">
    <property type="nucleotide sequence ID" value="NZ_JBAKAP010000003.1"/>
</dbReference>
<evidence type="ECO:0000256" key="1">
    <source>
        <dbReference type="SAM" id="MobiDB-lite"/>
    </source>
</evidence>
<feature type="compositionally biased region" description="Low complexity" evidence="1">
    <location>
        <begin position="1"/>
        <end position="18"/>
    </location>
</feature>
<feature type="transmembrane region" description="Helical" evidence="2">
    <location>
        <begin position="39"/>
        <end position="60"/>
    </location>
</feature>
<name>A0ABU9GEZ4_COBMA</name>
<feature type="transmembrane region" description="Helical" evidence="2">
    <location>
        <begin position="72"/>
        <end position="90"/>
    </location>
</feature>
<keyword evidence="2" id="KW-0812">Transmembrane</keyword>
<protein>
    <recommendedName>
        <fullName evidence="5">DUF3311 domain-containing protein</fullName>
    </recommendedName>
</protein>
<keyword evidence="2" id="KW-0472">Membrane</keyword>
<evidence type="ECO:0000313" key="3">
    <source>
        <dbReference type="EMBL" id="MEL0616007.1"/>
    </source>
</evidence>
<keyword evidence="4" id="KW-1185">Reference proteome</keyword>
<comment type="caution">
    <text evidence="3">The sequence shown here is derived from an EMBL/GenBank/DDBJ whole genome shotgun (WGS) entry which is preliminary data.</text>
</comment>
<evidence type="ECO:0008006" key="5">
    <source>
        <dbReference type="Google" id="ProtNLM"/>
    </source>
</evidence>
<proteinExistence type="predicted"/>
<dbReference type="EMBL" id="JBAKAP010000003">
    <property type="protein sequence ID" value="MEL0616007.1"/>
    <property type="molecule type" value="Genomic_DNA"/>
</dbReference>
<keyword evidence="2" id="KW-1133">Transmembrane helix</keyword>
<gene>
    <name evidence="3" type="ORF">V6243_04120</name>
</gene>
<feature type="region of interest" description="Disordered" evidence="1">
    <location>
        <begin position="1"/>
        <end position="24"/>
    </location>
</feature>
<sequence>MATPDTSSSSSPSSAPDTGEAASTSRLPCVVMPASWRGWSLLAVFLLLIALGIWPVIGWVNQQSSLWGMPSLILWSYLIIFACSGAMLLGNRMLPDEEDGAPRKDERATHE</sequence>
<accession>A0ABU9GEZ4</accession>
<reference evidence="3 4" key="1">
    <citation type="submission" date="2024-02" db="EMBL/GenBank/DDBJ databases">
        <title>Bacteria isolated from the canopy kelp, Nereocystis luetkeana.</title>
        <authorList>
            <person name="Pfister C.A."/>
            <person name="Younker I.T."/>
            <person name="Light S.H."/>
        </authorList>
    </citation>
    <scope>NUCLEOTIDE SEQUENCE [LARGE SCALE GENOMIC DNA]</scope>
    <source>
        <strain evidence="3 4">TI.5.07</strain>
    </source>
</reference>
<dbReference type="Proteomes" id="UP001378242">
    <property type="component" value="Unassembled WGS sequence"/>
</dbReference>
<evidence type="ECO:0000313" key="4">
    <source>
        <dbReference type="Proteomes" id="UP001378242"/>
    </source>
</evidence>